<dbReference type="SUPFAM" id="SSF56784">
    <property type="entry name" value="HAD-like"/>
    <property type="match status" value="1"/>
</dbReference>
<evidence type="ECO:0000313" key="4">
    <source>
        <dbReference type="Proteomes" id="UP000317180"/>
    </source>
</evidence>
<reference evidence="2 3" key="1">
    <citation type="submission" date="2018-10" db="EMBL/GenBank/DDBJ databases">
        <title>Phylogenomics of Brevibacillus.</title>
        <authorList>
            <person name="Dunlap C."/>
        </authorList>
    </citation>
    <scope>NUCLEOTIDE SEQUENCE [LARGE SCALE GENOMIC DNA]</scope>
    <source>
        <strain evidence="2 3">NRRL NRS 1219</strain>
    </source>
</reference>
<dbReference type="EMBL" id="RHHN01000033">
    <property type="protein sequence ID" value="RNB55751.1"/>
    <property type="molecule type" value="Genomic_DNA"/>
</dbReference>
<comment type="caution">
    <text evidence="2">The sequence shown here is derived from an EMBL/GenBank/DDBJ whole genome shotgun (WGS) entry which is preliminary data.</text>
</comment>
<proteinExistence type="predicted"/>
<organism evidence="2 3">
    <name type="scientific">Brevibacillus agri</name>
    <dbReference type="NCBI Taxonomy" id="51101"/>
    <lineage>
        <taxon>Bacteria</taxon>
        <taxon>Bacillati</taxon>
        <taxon>Bacillota</taxon>
        <taxon>Bacilli</taxon>
        <taxon>Bacillales</taxon>
        <taxon>Paenibacillaceae</taxon>
        <taxon>Brevibacillus</taxon>
    </lineage>
</organism>
<dbReference type="EMBL" id="BJOD01000041">
    <property type="protein sequence ID" value="GED27429.1"/>
    <property type="molecule type" value="Genomic_DNA"/>
</dbReference>
<dbReference type="Gene3D" id="3.30.1240.10">
    <property type="match status" value="1"/>
</dbReference>
<dbReference type="PROSITE" id="PS01229">
    <property type="entry name" value="COF_2"/>
    <property type="match status" value="1"/>
</dbReference>
<dbReference type="GO" id="GO:0000287">
    <property type="term" value="F:magnesium ion binding"/>
    <property type="evidence" value="ECO:0007669"/>
    <property type="project" value="TreeGrafter"/>
</dbReference>
<evidence type="ECO:0000313" key="3">
    <source>
        <dbReference type="Proteomes" id="UP000276178"/>
    </source>
</evidence>
<dbReference type="PANTHER" id="PTHR10000:SF8">
    <property type="entry name" value="HAD SUPERFAMILY HYDROLASE-LIKE, TYPE 3"/>
    <property type="match status" value="1"/>
</dbReference>
<keyword evidence="4" id="KW-1185">Reference proteome</keyword>
<dbReference type="InterPro" id="IPR036412">
    <property type="entry name" value="HAD-like_sf"/>
</dbReference>
<dbReference type="Proteomes" id="UP000276178">
    <property type="component" value="Unassembled WGS sequence"/>
</dbReference>
<evidence type="ECO:0000313" key="2">
    <source>
        <dbReference type="EMBL" id="RNB55751.1"/>
    </source>
</evidence>
<dbReference type="PANTHER" id="PTHR10000">
    <property type="entry name" value="PHOSPHOSERINE PHOSPHATASE"/>
    <property type="match status" value="1"/>
</dbReference>
<dbReference type="NCBIfam" id="TIGR01484">
    <property type="entry name" value="HAD-SF-IIB"/>
    <property type="match status" value="1"/>
</dbReference>
<dbReference type="Gene3D" id="3.40.50.1000">
    <property type="entry name" value="HAD superfamily/HAD-like"/>
    <property type="match status" value="1"/>
</dbReference>
<dbReference type="Pfam" id="PF08282">
    <property type="entry name" value="Hydrolase_3"/>
    <property type="match status" value="1"/>
</dbReference>
<dbReference type="Proteomes" id="UP000317180">
    <property type="component" value="Unassembled WGS sequence"/>
</dbReference>
<evidence type="ECO:0000313" key="1">
    <source>
        <dbReference type="EMBL" id="GED27429.1"/>
    </source>
</evidence>
<dbReference type="InterPro" id="IPR023214">
    <property type="entry name" value="HAD_sf"/>
</dbReference>
<dbReference type="GeneID" id="82809494"/>
<keyword evidence="2" id="KW-0378">Hydrolase</keyword>
<dbReference type="GO" id="GO:0016791">
    <property type="term" value="F:phosphatase activity"/>
    <property type="evidence" value="ECO:0007669"/>
    <property type="project" value="TreeGrafter"/>
</dbReference>
<reference evidence="1 4" key="2">
    <citation type="submission" date="2019-06" db="EMBL/GenBank/DDBJ databases">
        <title>Whole genome shotgun sequence of Brevibacillus agri NBRC 15538.</title>
        <authorList>
            <person name="Hosoyama A."/>
            <person name="Uohara A."/>
            <person name="Ohji S."/>
            <person name="Ichikawa N."/>
        </authorList>
    </citation>
    <scope>NUCLEOTIDE SEQUENCE [LARGE SCALE GENOMIC DNA]</scope>
    <source>
        <strain evidence="1 4">NBRC 15538</strain>
    </source>
</reference>
<name>A0A3M8AWZ8_9BACL</name>
<dbReference type="RefSeq" id="WP_007778407.1">
    <property type="nucleotide sequence ID" value="NZ_BJOD01000041.1"/>
</dbReference>
<protein>
    <submittedName>
        <fullName evidence="2">HAD-IIB family hydrolase</fullName>
    </submittedName>
</protein>
<dbReference type="InterPro" id="IPR006379">
    <property type="entry name" value="HAD-SF_hydro_IIB"/>
</dbReference>
<accession>A0A3M8AWZ8</accession>
<dbReference type="GO" id="GO:0005829">
    <property type="term" value="C:cytosol"/>
    <property type="evidence" value="ECO:0007669"/>
    <property type="project" value="TreeGrafter"/>
</dbReference>
<sequence length="125" mass="13472">MCAPKIFVTGEAERIAAARRELERASLEKIRVTASGERNLEILPEGVSKASGLAVLTEKLGIGPEEIVAVGDNYNDAEMLQYAGMGVAMGNAPDDVKRLARYVTDTNDQHGVAAVIRKFFTIHDA</sequence>
<gene>
    <name evidence="1" type="ORF">BAG01nite_35310</name>
    <name evidence="2" type="ORF">EB820_10750</name>
</gene>
<dbReference type="OrthoDB" id="9781413at2"/>
<dbReference type="AlphaFoldDB" id="A0A3M8AWZ8"/>